<organism evidence="1 2">
    <name type="scientific">Cognatiluteimonas weifangensis</name>
    <dbReference type="NCBI Taxonomy" id="2303539"/>
    <lineage>
        <taxon>Bacteria</taxon>
        <taxon>Pseudomonadati</taxon>
        <taxon>Pseudomonadota</taxon>
        <taxon>Gammaproteobacteria</taxon>
        <taxon>Lysobacterales</taxon>
        <taxon>Lysobacteraceae</taxon>
        <taxon>Cognatiluteimonas</taxon>
    </lineage>
</organism>
<dbReference type="OrthoDB" id="455474at2"/>
<evidence type="ECO:0000313" key="1">
    <source>
        <dbReference type="EMBL" id="RFP62571.1"/>
    </source>
</evidence>
<keyword evidence="1" id="KW-0808">Transferase</keyword>
<protein>
    <submittedName>
        <fullName evidence="1">Kinase</fullName>
    </submittedName>
</protein>
<name>A0A372DSJ8_9GAMM</name>
<dbReference type="InterPro" id="IPR027417">
    <property type="entry name" value="P-loop_NTPase"/>
</dbReference>
<dbReference type="EMBL" id="QVPD01000001">
    <property type="protein sequence ID" value="RFP62571.1"/>
    <property type="molecule type" value="Genomic_DNA"/>
</dbReference>
<dbReference type="AlphaFoldDB" id="A0A372DSJ8"/>
<reference evidence="1 2" key="1">
    <citation type="submission" date="2018-08" db="EMBL/GenBank/DDBJ databases">
        <title>Lysobacter weifangensis sp. nov., a new member of the family 'Xanthomonadaceae', isolated from soil in a farmland.</title>
        <authorList>
            <person name="Zhao H."/>
        </authorList>
    </citation>
    <scope>NUCLEOTIDE SEQUENCE [LARGE SCALE GENOMIC DNA]</scope>
    <source>
        <strain evidence="1 2">WF-2</strain>
    </source>
</reference>
<proteinExistence type="predicted"/>
<dbReference type="SUPFAM" id="SSF52540">
    <property type="entry name" value="P-loop containing nucleoside triphosphate hydrolases"/>
    <property type="match status" value="1"/>
</dbReference>
<sequence>MAAILDAALAGDSRIYALAGLQGTGKSTLSAQVAALGAQRGLRVVPLSIDDFYFGHGERQRLGREVHPLCATRGAPGSHDAALACAVLDALREGRTAALPRFDKIADDRLPESQWPRVAHADLVLFEGWFLKVPPQAPAELVAPLNALERDEDPHGRWRRWSNDALARDYPPLWARLPRLLLLRGPGFEVVPQWRWQQEQTLQAQHPGRQAMSQAQVLRFVQFFERVSRHALRVWPALAERSIDLDAQRRPLAGSPAPA</sequence>
<evidence type="ECO:0000313" key="2">
    <source>
        <dbReference type="Proteomes" id="UP000262917"/>
    </source>
</evidence>
<dbReference type="Gene3D" id="3.40.50.300">
    <property type="entry name" value="P-loop containing nucleotide triphosphate hydrolases"/>
    <property type="match status" value="1"/>
</dbReference>
<dbReference type="Proteomes" id="UP000262917">
    <property type="component" value="Unassembled WGS sequence"/>
</dbReference>
<accession>A0A372DSJ8</accession>
<keyword evidence="1" id="KW-0418">Kinase</keyword>
<dbReference type="GO" id="GO:0016301">
    <property type="term" value="F:kinase activity"/>
    <property type="evidence" value="ECO:0007669"/>
    <property type="project" value="UniProtKB-KW"/>
</dbReference>
<gene>
    <name evidence="1" type="ORF">D0Y53_01140</name>
</gene>
<comment type="caution">
    <text evidence="1">The sequence shown here is derived from an EMBL/GenBank/DDBJ whole genome shotgun (WGS) entry which is preliminary data.</text>
</comment>
<keyword evidence="2" id="KW-1185">Reference proteome</keyword>